<feature type="region of interest" description="Disordered" evidence="1">
    <location>
        <begin position="13"/>
        <end position="41"/>
    </location>
</feature>
<gene>
    <name evidence="2" type="ORF">B0H16DRAFT_1478917</name>
</gene>
<keyword evidence="3" id="KW-1185">Reference proteome</keyword>
<evidence type="ECO:0000313" key="2">
    <source>
        <dbReference type="EMBL" id="KAJ7713090.1"/>
    </source>
</evidence>
<reference evidence="2" key="1">
    <citation type="submission" date="2023-03" db="EMBL/GenBank/DDBJ databases">
        <title>Massive genome expansion in bonnet fungi (Mycena s.s.) driven by repeated elements and novel gene families across ecological guilds.</title>
        <authorList>
            <consortium name="Lawrence Berkeley National Laboratory"/>
            <person name="Harder C.B."/>
            <person name="Miyauchi S."/>
            <person name="Viragh M."/>
            <person name="Kuo A."/>
            <person name="Thoen E."/>
            <person name="Andreopoulos B."/>
            <person name="Lu D."/>
            <person name="Skrede I."/>
            <person name="Drula E."/>
            <person name="Henrissat B."/>
            <person name="Morin E."/>
            <person name="Kohler A."/>
            <person name="Barry K."/>
            <person name="LaButti K."/>
            <person name="Morin E."/>
            <person name="Salamov A."/>
            <person name="Lipzen A."/>
            <person name="Mereny Z."/>
            <person name="Hegedus B."/>
            <person name="Baldrian P."/>
            <person name="Stursova M."/>
            <person name="Weitz H."/>
            <person name="Taylor A."/>
            <person name="Grigoriev I.V."/>
            <person name="Nagy L.G."/>
            <person name="Martin F."/>
            <person name="Kauserud H."/>
        </authorList>
    </citation>
    <scope>NUCLEOTIDE SEQUENCE</scope>
    <source>
        <strain evidence="2">CBHHK182m</strain>
    </source>
</reference>
<evidence type="ECO:0000256" key="1">
    <source>
        <dbReference type="SAM" id="MobiDB-lite"/>
    </source>
</evidence>
<feature type="compositionally biased region" description="Gly residues" evidence="1">
    <location>
        <begin position="157"/>
        <end position="172"/>
    </location>
</feature>
<dbReference type="AlphaFoldDB" id="A0AAD7H724"/>
<feature type="compositionally biased region" description="Basic and acidic residues" evidence="1">
    <location>
        <begin position="174"/>
        <end position="197"/>
    </location>
</feature>
<dbReference type="Proteomes" id="UP001215598">
    <property type="component" value="Unassembled WGS sequence"/>
</dbReference>
<comment type="caution">
    <text evidence="2">The sequence shown here is derived from an EMBL/GenBank/DDBJ whole genome shotgun (WGS) entry which is preliminary data.</text>
</comment>
<feature type="compositionally biased region" description="Acidic residues" evidence="1">
    <location>
        <begin position="18"/>
        <end position="27"/>
    </location>
</feature>
<sequence length="390" mass="42121">MAAALGTERAVTMAAPIGDEDSGEDGGEGGGEGGGLRKGSGHHPPLSYASSFDVVQVNLVFNLRYLSGVIIRKRSPTGPVQAYIIFHPTKFNSTNTRSTNGFGTYLPIASINSVVCCLEFKVPGASFMFLNPARAVTRPSISLKPKLRFPSREGHGGRYGLGEGEGMNGLGRRGGREEGEGPSLRETRPERCSVRRDSARMRTTQLRYLSASLVPSVIDGVDATGNKEEAGRVRVETRERWGSLVLPALDSTVCALVRCGCGAIVYARAGNDEGRVREGMMGRLHYRSASSVLPALDSTVWALLETCGRGTTVYARAGKGESGERGMGRWGLGRARVCNGRRCAHVPRRTRWQGDEKAEVEWRRHVSCLESGVCGHQAPVQVDDDRSEKK</sequence>
<feature type="compositionally biased region" description="Gly residues" evidence="1">
    <location>
        <begin position="28"/>
        <end position="38"/>
    </location>
</feature>
<evidence type="ECO:0000313" key="3">
    <source>
        <dbReference type="Proteomes" id="UP001215598"/>
    </source>
</evidence>
<organism evidence="2 3">
    <name type="scientific">Mycena metata</name>
    <dbReference type="NCBI Taxonomy" id="1033252"/>
    <lineage>
        <taxon>Eukaryota</taxon>
        <taxon>Fungi</taxon>
        <taxon>Dikarya</taxon>
        <taxon>Basidiomycota</taxon>
        <taxon>Agaricomycotina</taxon>
        <taxon>Agaricomycetes</taxon>
        <taxon>Agaricomycetidae</taxon>
        <taxon>Agaricales</taxon>
        <taxon>Marasmiineae</taxon>
        <taxon>Mycenaceae</taxon>
        <taxon>Mycena</taxon>
    </lineage>
</organism>
<protein>
    <submittedName>
        <fullName evidence="2">Uncharacterized protein</fullName>
    </submittedName>
</protein>
<name>A0AAD7H724_9AGAR</name>
<feature type="region of interest" description="Disordered" evidence="1">
    <location>
        <begin position="152"/>
        <end position="197"/>
    </location>
</feature>
<proteinExistence type="predicted"/>
<dbReference type="EMBL" id="JARKIB010000351">
    <property type="protein sequence ID" value="KAJ7713090.1"/>
    <property type="molecule type" value="Genomic_DNA"/>
</dbReference>
<accession>A0AAD7H724</accession>